<comment type="pathway">
    <text evidence="1 6">Purine metabolism; IMP biosynthesis via de novo pathway; N(2)-formyl-N(1)-(5-phospho-D-ribosyl)glycinamide from N(1)-(5-phospho-D-ribosyl)glycinamide (10-formyl THF route): step 1/1.</text>
</comment>
<dbReference type="SUPFAM" id="SSF53328">
    <property type="entry name" value="Formyltransferase"/>
    <property type="match status" value="1"/>
</dbReference>
<evidence type="ECO:0000259" key="7">
    <source>
        <dbReference type="Pfam" id="PF00551"/>
    </source>
</evidence>
<comment type="function">
    <text evidence="6">Catalyzes the transfer of a formyl group from 10-formyltetrahydrofolate to 5-phospho-ribosyl-glycinamide (GAR), producing 5-phospho-ribosyl-N-formylglycinamide (FGAR) and tetrahydrofolate.</text>
</comment>
<comment type="caution">
    <text evidence="8">The sequence shown here is derived from an EMBL/GenBank/DDBJ whole genome shotgun (WGS) entry which is preliminary data.</text>
</comment>
<dbReference type="AlphaFoldDB" id="A0A8J2UFB2"/>
<dbReference type="Pfam" id="PF00551">
    <property type="entry name" value="Formyl_trans_N"/>
    <property type="match status" value="1"/>
</dbReference>
<comment type="catalytic activity">
    <reaction evidence="5 6">
        <text>N(1)-(5-phospho-beta-D-ribosyl)glycinamide + (6R)-10-formyltetrahydrofolate = N(2)-formyl-N(1)-(5-phospho-beta-D-ribosyl)glycinamide + (6S)-5,6,7,8-tetrahydrofolate + H(+)</text>
        <dbReference type="Rhea" id="RHEA:15053"/>
        <dbReference type="ChEBI" id="CHEBI:15378"/>
        <dbReference type="ChEBI" id="CHEBI:57453"/>
        <dbReference type="ChEBI" id="CHEBI:143788"/>
        <dbReference type="ChEBI" id="CHEBI:147286"/>
        <dbReference type="ChEBI" id="CHEBI:195366"/>
        <dbReference type="EC" id="2.1.2.2"/>
    </reaction>
</comment>
<dbReference type="InterPro" id="IPR004607">
    <property type="entry name" value="GART"/>
</dbReference>
<dbReference type="EMBL" id="BMJC01000004">
    <property type="protein sequence ID" value="GGB10233.1"/>
    <property type="molecule type" value="Genomic_DNA"/>
</dbReference>
<evidence type="ECO:0000256" key="4">
    <source>
        <dbReference type="ARBA" id="ARBA00038440"/>
    </source>
</evidence>
<dbReference type="InterPro" id="IPR001555">
    <property type="entry name" value="GART_AS"/>
</dbReference>
<evidence type="ECO:0000256" key="5">
    <source>
        <dbReference type="ARBA" id="ARBA00047664"/>
    </source>
</evidence>
<feature type="binding site" evidence="6">
    <location>
        <begin position="12"/>
        <end position="14"/>
    </location>
    <ligand>
        <name>N(1)-(5-phospho-beta-D-ribosyl)glycinamide</name>
        <dbReference type="ChEBI" id="CHEBI:143788"/>
    </ligand>
</feature>
<comment type="caution">
    <text evidence="6">Lacks conserved residue(s) required for the propagation of feature annotation.</text>
</comment>
<dbReference type="UniPathway" id="UPA00074">
    <property type="reaction ID" value="UER00126"/>
</dbReference>
<keyword evidence="2 6" id="KW-0808">Transferase</keyword>
<accession>A0A8J2UFB2</accession>
<reference evidence="8" key="1">
    <citation type="journal article" date="2014" name="Int. J. Syst. Evol. Microbiol.">
        <title>Complete genome sequence of Corynebacterium casei LMG S-19264T (=DSM 44701T), isolated from a smear-ripened cheese.</title>
        <authorList>
            <consortium name="US DOE Joint Genome Institute (JGI-PGF)"/>
            <person name="Walter F."/>
            <person name="Albersmeier A."/>
            <person name="Kalinowski J."/>
            <person name="Ruckert C."/>
        </authorList>
    </citation>
    <scope>NUCLEOTIDE SEQUENCE</scope>
    <source>
        <strain evidence="8">CGMCC 1.15448</strain>
    </source>
</reference>
<dbReference type="CDD" id="cd08645">
    <property type="entry name" value="FMT_core_GART"/>
    <property type="match status" value="1"/>
</dbReference>
<dbReference type="RefSeq" id="WP_188934481.1">
    <property type="nucleotide sequence ID" value="NZ_BMJC01000004.1"/>
</dbReference>
<feature type="active site" description="Proton donor" evidence="6">
    <location>
        <position position="104"/>
    </location>
</feature>
<dbReference type="PANTHER" id="PTHR43369:SF2">
    <property type="entry name" value="PHOSPHORIBOSYLGLYCINAMIDE FORMYLTRANSFERASE"/>
    <property type="match status" value="1"/>
</dbReference>
<dbReference type="Gene3D" id="3.40.50.170">
    <property type="entry name" value="Formyl transferase, N-terminal domain"/>
    <property type="match status" value="1"/>
</dbReference>
<dbReference type="InterPro" id="IPR036477">
    <property type="entry name" value="Formyl_transf_N_sf"/>
</dbReference>
<dbReference type="PROSITE" id="PS00373">
    <property type="entry name" value="GART"/>
    <property type="match status" value="1"/>
</dbReference>
<comment type="similarity">
    <text evidence="4 6">Belongs to the GART family.</text>
</comment>
<dbReference type="HAMAP" id="MF_01930">
    <property type="entry name" value="PurN"/>
    <property type="match status" value="1"/>
</dbReference>
<dbReference type="EC" id="2.1.2.2" evidence="6"/>
<feature type="domain" description="Formyl transferase N-terminal" evidence="7">
    <location>
        <begin position="3"/>
        <end position="182"/>
    </location>
</feature>
<feature type="binding site" evidence="6">
    <location>
        <position position="102"/>
    </location>
    <ligand>
        <name>(6R)-10-formyltetrahydrofolate</name>
        <dbReference type="ChEBI" id="CHEBI:195366"/>
    </ligand>
</feature>
<proteinExistence type="inferred from homology"/>
<evidence type="ECO:0000313" key="9">
    <source>
        <dbReference type="Proteomes" id="UP000607559"/>
    </source>
</evidence>
<organism evidence="8 9">
    <name type="scientific">Puia dinghuensis</name>
    <dbReference type="NCBI Taxonomy" id="1792502"/>
    <lineage>
        <taxon>Bacteria</taxon>
        <taxon>Pseudomonadati</taxon>
        <taxon>Bacteroidota</taxon>
        <taxon>Chitinophagia</taxon>
        <taxon>Chitinophagales</taxon>
        <taxon>Chitinophagaceae</taxon>
        <taxon>Puia</taxon>
    </lineage>
</organism>
<dbReference type="PANTHER" id="PTHR43369">
    <property type="entry name" value="PHOSPHORIBOSYLGLYCINAMIDE FORMYLTRANSFERASE"/>
    <property type="match status" value="1"/>
</dbReference>
<dbReference type="GO" id="GO:0005829">
    <property type="term" value="C:cytosol"/>
    <property type="evidence" value="ECO:0007669"/>
    <property type="project" value="TreeGrafter"/>
</dbReference>
<gene>
    <name evidence="6 8" type="primary">purN</name>
    <name evidence="8" type="ORF">GCM10011511_37240</name>
</gene>
<dbReference type="GO" id="GO:0006189">
    <property type="term" value="P:'de novo' IMP biosynthetic process"/>
    <property type="evidence" value="ECO:0007669"/>
    <property type="project" value="UniProtKB-UniRule"/>
</dbReference>
<evidence type="ECO:0000256" key="1">
    <source>
        <dbReference type="ARBA" id="ARBA00005054"/>
    </source>
</evidence>
<evidence type="ECO:0000256" key="6">
    <source>
        <dbReference type="HAMAP-Rule" id="MF_01930"/>
    </source>
</evidence>
<sequence>MQKIAIFASGTGTNTARIIDHFRHHATIKVALIVCNKPGAGVLDIASREGIPTLLIEKEPFFRGDAYVKQLREKQIDFIVLSGFLWKMPEVLIKAWPGRIINIHPALLPKFGGKGMYGRFVHEAVIAAAEIETGITIHYVDEQYDHGQPIFQARVSVEKDDTPDTLAKKVHMLEYEHFPRVIEEVLKLQNRR</sequence>
<reference evidence="8" key="2">
    <citation type="submission" date="2020-09" db="EMBL/GenBank/DDBJ databases">
        <authorList>
            <person name="Sun Q."/>
            <person name="Zhou Y."/>
        </authorList>
    </citation>
    <scope>NUCLEOTIDE SEQUENCE</scope>
    <source>
        <strain evidence="8">CGMCC 1.15448</strain>
    </source>
</reference>
<protein>
    <recommendedName>
        <fullName evidence="6">Phosphoribosylglycinamide formyltransferase</fullName>
        <ecNumber evidence="6">2.1.2.2</ecNumber>
    </recommendedName>
    <alternativeName>
        <fullName evidence="6">5'-phosphoribosylglycinamide transformylase</fullName>
    </alternativeName>
    <alternativeName>
        <fullName evidence="6">GAR transformylase</fullName>
        <shortName evidence="6">GART</shortName>
    </alternativeName>
</protein>
<keyword evidence="9" id="KW-1185">Reference proteome</keyword>
<dbReference type="GO" id="GO:0004644">
    <property type="term" value="F:phosphoribosylglycinamide formyltransferase activity"/>
    <property type="evidence" value="ECO:0007669"/>
    <property type="project" value="UniProtKB-UniRule"/>
</dbReference>
<dbReference type="Proteomes" id="UP000607559">
    <property type="component" value="Unassembled WGS sequence"/>
</dbReference>
<dbReference type="InterPro" id="IPR002376">
    <property type="entry name" value="Formyl_transf_N"/>
</dbReference>
<evidence type="ECO:0000256" key="3">
    <source>
        <dbReference type="ARBA" id="ARBA00022755"/>
    </source>
</evidence>
<evidence type="ECO:0000313" key="8">
    <source>
        <dbReference type="EMBL" id="GGB10233.1"/>
    </source>
</evidence>
<name>A0A8J2UFB2_9BACT</name>
<evidence type="ECO:0000256" key="2">
    <source>
        <dbReference type="ARBA" id="ARBA00022679"/>
    </source>
</evidence>
<feature type="site" description="Raises pKa of active site His" evidence="6">
    <location>
        <position position="145"/>
    </location>
</feature>
<keyword evidence="3 6" id="KW-0658">Purine biosynthesis</keyword>